<dbReference type="GO" id="GO:0016301">
    <property type="term" value="F:kinase activity"/>
    <property type="evidence" value="ECO:0007669"/>
    <property type="project" value="UniProtKB-KW"/>
</dbReference>
<dbReference type="Gene3D" id="3.30.450.40">
    <property type="match status" value="1"/>
</dbReference>
<dbReference type="InterPro" id="IPR036097">
    <property type="entry name" value="HisK_dim/P_sf"/>
</dbReference>
<dbReference type="InterPro" id="IPR029016">
    <property type="entry name" value="GAF-like_dom_sf"/>
</dbReference>
<dbReference type="RefSeq" id="WP_258295796.1">
    <property type="nucleotide sequence ID" value="NZ_JANKJG010000014.1"/>
</dbReference>
<comment type="catalytic activity">
    <reaction evidence="1">
        <text>ATP + protein L-histidine = ADP + protein N-phospho-L-histidine.</text>
        <dbReference type="EC" id="2.7.13.3"/>
    </reaction>
</comment>
<dbReference type="PROSITE" id="PS50109">
    <property type="entry name" value="HIS_KIN"/>
    <property type="match status" value="1"/>
</dbReference>
<accession>A0ABT1Z4I7</accession>
<name>A0ABT1Z4I7_9RHOB</name>
<dbReference type="PANTHER" id="PTHR43102:SF2">
    <property type="entry name" value="GAF DOMAIN-CONTAINING PROTEIN"/>
    <property type="match status" value="1"/>
</dbReference>
<dbReference type="SUPFAM" id="SSF47384">
    <property type="entry name" value="Homodimeric domain of signal transducing histidine kinase"/>
    <property type="match status" value="1"/>
</dbReference>
<dbReference type="InterPro" id="IPR004358">
    <property type="entry name" value="Sig_transdc_His_kin-like_C"/>
</dbReference>
<dbReference type="InterPro" id="IPR005467">
    <property type="entry name" value="His_kinase_dom"/>
</dbReference>
<dbReference type="CDD" id="cd00082">
    <property type="entry name" value="HisKA"/>
    <property type="match status" value="1"/>
</dbReference>
<evidence type="ECO:0000313" key="5">
    <source>
        <dbReference type="EMBL" id="MCR8828028.1"/>
    </source>
</evidence>
<feature type="domain" description="Histidine kinase" evidence="4">
    <location>
        <begin position="192"/>
        <end position="406"/>
    </location>
</feature>
<evidence type="ECO:0000259" key="4">
    <source>
        <dbReference type="PROSITE" id="PS50109"/>
    </source>
</evidence>
<dbReference type="PRINTS" id="PR00344">
    <property type="entry name" value="BCTRLSENSOR"/>
</dbReference>
<dbReference type="SMART" id="SM00388">
    <property type="entry name" value="HisKA"/>
    <property type="match status" value="1"/>
</dbReference>
<gene>
    <name evidence="5" type="ORF">NTA49_15920</name>
</gene>
<evidence type="ECO:0000256" key="1">
    <source>
        <dbReference type="ARBA" id="ARBA00000085"/>
    </source>
</evidence>
<dbReference type="Pfam" id="PF01590">
    <property type="entry name" value="GAF"/>
    <property type="match status" value="1"/>
</dbReference>
<evidence type="ECO:0000256" key="3">
    <source>
        <dbReference type="ARBA" id="ARBA00022553"/>
    </source>
</evidence>
<keyword evidence="5" id="KW-0808">Transferase</keyword>
<evidence type="ECO:0000256" key="2">
    <source>
        <dbReference type="ARBA" id="ARBA00012438"/>
    </source>
</evidence>
<organism evidence="5 6">
    <name type="scientific">Pseudosulfitobacter koreensis</name>
    <dbReference type="NCBI Taxonomy" id="2968472"/>
    <lineage>
        <taxon>Bacteria</taxon>
        <taxon>Pseudomonadati</taxon>
        <taxon>Pseudomonadota</taxon>
        <taxon>Alphaproteobacteria</taxon>
        <taxon>Rhodobacterales</taxon>
        <taxon>Roseobacteraceae</taxon>
        <taxon>Pseudosulfitobacter</taxon>
    </lineage>
</organism>
<dbReference type="Proteomes" id="UP001165396">
    <property type="component" value="Unassembled WGS sequence"/>
</dbReference>
<dbReference type="SMART" id="SM00065">
    <property type="entry name" value="GAF"/>
    <property type="match status" value="1"/>
</dbReference>
<keyword evidence="5" id="KW-0418">Kinase</keyword>
<reference evidence="5" key="1">
    <citation type="submission" date="2022-07" db="EMBL/GenBank/DDBJ databases">
        <title>Pseudosulfitobacter sp. strain AP-MA-4, whole genome sequence.</title>
        <authorList>
            <person name="Jiang Y."/>
        </authorList>
    </citation>
    <scope>NUCLEOTIDE SEQUENCE</scope>
    <source>
        <strain evidence="5">AP-MA-4</strain>
    </source>
</reference>
<dbReference type="EMBL" id="JANKJG010000014">
    <property type="protein sequence ID" value="MCR8828028.1"/>
    <property type="molecule type" value="Genomic_DNA"/>
</dbReference>
<dbReference type="Gene3D" id="1.10.287.130">
    <property type="match status" value="1"/>
</dbReference>
<evidence type="ECO:0000313" key="6">
    <source>
        <dbReference type="Proteomes" id="UP001165396"/>
    </source>
</evidence>
<dbReference type="Pfam" id="PF00512">
    <property type="entry name" value="HisKA"/>
    <property type="match status" value="1"/>
</dbReference>
<dbReference type="SUPFAM" id="SSF55781">
    <property type="entry name" value="GAF domain-like"/>
    <property type="match status" value="1"/>
</dbReference>
<dbReference type="EC" id="2.7.13.3" evidence="2"/>
<keyword evidence="3" id="KW-0597">Phosphoprotein</keyword>
<dbReference type="Gene3D" id="3.30.565.10">
    <property type="entry name" value="Histidine kinase-like ATPase, C-terminal domain"/>
    <property type="match status" value="1"/>
</dbReference>
<dbReference type="InterPro" id="IPR003594">
    <property type="entry name" value="HATPase_dom"/>
</dbReference>
<dbReference type="InterPro" id="IPR003018">
    <property type="entry name" value="GAF"/>
</dbReference>
<dbReference type="SMART" id="SM00387">
    <property type="entry name" value="HATPase_c"/>
    <property type="match status" value="1"/>
</dbReference>
<comment type="caution">
    <text evidence="5">The sequence shown here is derived from an EMBL/GenBank/DDBJ whole genome shotgun (WGS) entry which is preliminary data.</text>
</comment>
<dbReference type="InterPro" id="IPR036890">
    <property type="entry name" value="HATPase_C_sf"/>
</dbReference>
<dbReference type="Pfam" id="PF02518">
    <property type="entry name" value="HATPase_c"/>
    <property type="match status" value="1"/>
</dbReference>
<proteinExistence type="predicted"/>
<dbReference type="InterPro" id="IPR003661">
    <property type="entry name" value="HisK_dim/P_dom"/>
</dbReference>
<keyword evidence="6" id="KW-1185">Reference proteome</keyword>
<dbReference type="PANTHER" id="PTHR43102">
    <property type="entry name" value="SLR1143 PROTEIN"/>
    <property type="match status" value="1"/>
</dbReference>
<dbReference type="SUPFAM" id="SSF55874">
    <property type="entry name" value="ATPase domain of HSP90 chaperone/DNA topoisomerase II/histidine kinase"/>
    <property type="match status" value="1"/>
</dbReference>
<sequence>MNDASIRFPFGPNEHSRLKEVREVLGAEKHRDPILQKVVERVRGLFDSPTALVSVVESDHQWFLAKVGVDIDAMPRDYSICSRTILSDVPLILPDARAHKEFATHPAVALEPHIRFYAGAPIVLSSGFRVGSLCAVDVTPHAPPSDATINELVTLADDVAAHLEMLHAQRTAGDRSARTRIASEAQLEFLSLVGHELRTPLTILLGNARLLQTRVTGKVEQRMVNAVEASGVHLHQLIEHIIRYSNLDSGERTLADDSISCLDLLHSAATPVAPISNAVGREIHVHCDEDIDVIYADAEQLILALSCLITNSVKHGRGAIEVSARMGDAGTLRLAVYDHGEGLPVDQLRRADQPFTIGEDVDTRTTGGLGLGLPLAKKIAQLHGGALLTGREDPRAFVELRLPSWRCQGYPA</sequence>
<protein>
    <recommendedName>
        <fullName evidence="2">histidine kinase</fullName>
        <ecNumber evidence="2">2.7.13.3</ecNumber>
    </recommendedName>
</protein>